<accession>A0ABT8Y781</accession>
<evidence type="ECO:0000313" key="1">
    <source>
        <dbReference type="EMBL" id="MDO6413862.1"/>
    </source>
</evidence>
<comment type="caution">
    <text evidence="1">The sequence shown here is derived from an EMBL/GenBank/DDBJ whole genome shotgun (WGS) entry which is preliminary data.</text>
</comment>
<dbReference type="RefSeq" id="WP_303540602.1">
    <property type="nucleotide sequence ID" value="NZ_JAUOTP010000002.1"/>
</dbReference>
<name>A0ABT8Y781_9SPHN</name>
<dbReference type="Pfam" id="PF12096">
    <property type="entry name" value="DUF3572"/>
    <property type="match status" value="1"/>
</dbReference>
<evidence type="ECO:0000313" key="2">
    <source>
        <dbReference type="Proteomes" id="UP001169764"/>
    </source>
</evidence>
<dbReference type="InterPro" id="IPR021955">
    <property type="entry name" value="DUF3572"/>
</dbReference>
<dbReference type="EMBL" id="JAUOTP010000002">
    <property type="protein sequence ID" value="MDO6413862.1"/>
    <property type="molecule type" value="Genomic_DNA"/>
</dbReference>
<dbReference type="Proteomes" id="UP001169764">
    <property type="component" value="Unassembled WGS sequence"/>
</dbReference>
<reference evidence="1" key="1">
    <citation type="submission" date="2023-07" db="EMBL/GenBank/DDBJ databases">
        <authorList>
            <person name="Kim M."/>
        </authorList>
    </citation>
    <scope>NUCLEOTIDE SEQUENCE</scope>
    <source>
        <strain evidence="1">BIUV-7</strain>
    </source>
</reference>
<gene>
    <name evidence="1" type="ORF">Q4F19_05670</name>
</gene>
<keyword evidence="2" id="KW-1185">Reference proteome</keyword>
<protein>
    <submittedName>
        <fullName evidence="1">DUF3572 domain-containing protein</fullName>
    </submittedName>
</protein>
<organism evidence="1 2">
    <name type="scientific">Sphingomonas natans</name>
    <dbReference type="NCBI Taxonomy" id="3063330"/>
    <lineage>
        <taxon>Bacteria</taxon>
        <taxon>Pseudomonadati</taxon>
        <taxon>Pseudomonadota</taxon>
        <taxon>Alphaproteobacteria</taxon>
        <taxon>Sphingomonadales</taxon>
        <taxon>Sphingomonadaceae</taxon>
        <taxon>Sphingomonas</taxon>
    </lineage>
</organism>
<proteinExistence type="predicted"/>
<sequence>MRDKTITTAKRSQVLHGGNDAPTIALRALGWILGDADRASRFLALTGLEPENLRARISEPSLHAAVVAFLAGHESDLISCAEALELAPESIQAAARELQA</sequence>